<protein>
    <submittedName>
        <fullName evidence="1">TIGR02453 family protein</fullName>
    </submittedName>
</protein>
<dbReference type="Proteomes" id="UP000193431">
    <property type="component" value="Chromosome"/>
</dbReference>
<accession>A0A1W6MNC6</accession>
<dbReference type="InterPro" id="IPR015996">
    <property type="entry name" value="UCP028451"/>
</dbReference>
<dbReference type="PANTHER" id="PTHR36452:SF1">
    <property type="entry name" value="DUF2461 DOMAIN-CONTAINING PROTEIN"/>
    <property type="match status" value="1"/>
</dbReference>
<dbReference type="PANTHER" id="PTHR36452">
    <property type="entry name" value="CHROMOSOME 12, WHOLE GENOME SHOTGUN SEQUENCE"/>
    <property type="match status" value="1"/>
</dbReference>
<gene>
    <name evidence="1" type="ORF">BST97_14585</name>
</gene>
<sequence length="219" mass="25971">MSFYKLYNFLRDLNNNNNKEWMDQHRQRYHEVRDWYIDWLNELDKALAEIDPDYTPTEGRKAINRINNNLLYHPNKPIYKDHFGAGLDLGENGKQGDFYIHLGLEESFLAGGFYHPKKQILNSIRDAIDYDGERYKAIINRESFNGKFEIIDDGDSLKTAPKGFSQDHRHIDLLRQKTFAVRHDVTQKEVTTGDFLEKCIDIYKEMKPFRDYLNRTVTV</sequence>
<proteinExistence type="predicted"/>
<keyword evidence="2" id="KW-1185">Reference proteome</keyword>
<dbReference type="EMBL" id="CP019344">
    <property type="protein sequence ID" value="ARN79113.1"/>
    <property type="molecule type" value="Genomic_DNA"/>
</dbReference>
<dbReference type="InterPro" id="IPR012808">
    <property type="entry name" value="CHP02453"/>
</dbReference>
<dbReference type="Pfam" id="PF09365">
    <property type="entry name" value="DUF2461"/>
    <property type="match status" value="1"/>
</dbReference>
<dbReference type="RefSeq" id="WP_085767918.1">
    <property type="nucleotide sequence ID" value="NZ_CP019344.1"/>
</dbReference>
<reference evidence="1 2" key="1">
    <citation type="submission" date="2016-11" db="EMBL/GenBank/DDBJ databases">
        <title>Trade-off between light-utilization and light-protection in marine flavobacteria.</title>
        <authorList>
            <person name="Kumagai Y."/>
        </authorList>
    </citation>
    <scope>NUCLEOTIDE SEQUENCE [LARGE SCALE GENOMIC DNA]</scope>
    <source>
        <strain evidence="1 2">JCM 13191</strain>
    </source>
</reference>
<name>A0A1W6MNC6_9FLAO</name>
<dbReference type="AlphaFoldDB" id="A0A1W6MNC6"/>
<evidence type="ECO:0000313" key="1">
    <source>
        <dbReference type="EMBL" id="ARN79113.1"/>
    </source>
</evidence>
<dbReference type="NCBIfam" id="TIGR02453">
    <property type="entry name" value="TIGR02453 family protein"/>
    <property type="match status" value="1"/>
</dbReference>
<organism evidence="1 2">
    <name type="scientific">Nonlabens spongiae</name>
    <dbReference type="NCBI Taxonomy" id="331648"/>
    <lineage>
        <taxon>Bacteria</taxon>
        <taxon>Pseudomonadati</taxon>
        <taxon>Bacteroidota</taxon>
        <taxon>Flavobacteriia</taxon>
        <taxon>Flavobacteriales</taxon>
        <taxon>Flavobacteriaceae</taxon>
        <taxon>Nonlabens</taxon>
    </lineage>
</organism>
<dbReference type="OrthoDB" id="9794241at2"/>
<dbReference type="PIRSF" id="PIRSF028451">
    <property type="entry name" value="UCP028451"/>
    <property type="match status" value="1"/>
</dbReference>
<evidence type="ECO:0000313" key="2">
    <source>
        <dbReference type="Proteomes" id="UP000193431"/>
    </source>
</evidence>